<dbReference type="AlphaFoldDB" id="A0A182EA44"/>
<evidence type="ECO:0000256" key="1">
    <source>
        <dbReference type="SAM" id="MobiDB-lite"/>
    </source>
</evidence>
<name>A0A182EA44_ONCOC</name>
<feature type="region of interest" description="Disordered" evidence="1">
    <location>
        <begin position="127"/>
        <end position="181"/>
    </location>
</feature>
<dbReference type="Proteomes" id="UP000271087">
    <property type="component" value="Unassembled WGS sequence"/>
</dbReference>
<dbReference type="EMBL" id="UYRW01001206">
    <property type="protein sequence ID" value="VDK75205.1"/>
    <property type="molecule type" value="Genomic_DNA"/>
</dbReference>
<gene>
    <name evidence="2" type="ORF">NOO_LOCUS4914</name>
</gene>
<accession>A0A182EA44</accession>
<organism evidence="4">
    <name type="scientific">Onchocerca ochengi</name>
    <name type="common">Filarial nematode worm</name>
    <dbReference type="NCBI Taxonomy" id="42157"/>
    <lineage>
        <taxon>Eukaryota</taxon>
        <taxon>Metazoa</taxon>
        <taxon>Ecdysozoa</taxon>
        <taxon>Nematoda</taxon>
        <taxon>Chromadorea</taxon>
        <taxon>Rhabditida</taxon>
        <taxon>Spirurina</taxon>
        <taxon>Spiruromorpha</taxon>
        <taxon>Filarioidea</taxon>
        <taxon>Onchocercidae</taxon>
        <taxon>Onchocerca</taxon>
    </lineage>
</organism>
<dbReference type="OrthoDB" id="5857167at2759"/>
<reference evidence="2 3" key="2">
    <citation type="submission" date="2018-08" db="EMBL/GenBank/DDBJ databases">
        <authorList>
            <person name="Laetsch R D."/>
            <person name="Stevens L."/>
            <person name="Kumar S."/>
            <person name="Blaxter L. M."/>
        </authorList>
    </citation>
    <scope>NUCLEOTIDE SEQUENCE [LARGE SCALE GENOMIC DNA]</scope>
</reference>
<dbReference type="WBParaSite" id="nOo.2.0.1.t04914-RA">
    <property type="protein sequence ID" value="nOo.2.0.1.t04914-RA"/>
    <property type="gene ID" value="nOo.2.0.1.g04914"/>
</dbReference>
<reference evidence="4" key="1">
    <citation type="submission" date="2016-06" db="UniProtKB">
        <authorList>
            <consortium name="WormBaseParasite"/>
        </authorList>
    </citation>
    <scope>IDENTIFICATION</scope>
</reference>
<proteinExistence type="predicted"/>
<protein>
    <submittedName>
        <fullName evidence="2 4">Uncharacterized protein</fullName>
    </submittedName>
</protein>
<keyword evidence="3" id="KW-1185">Reference proteome</keyword>
<evidence type="ECO:0000313" key="4">
    <source>
        <dbReference type="WBParaSite" id="nOo.2.0.1.t04914-RA"/>
    </source>
</evidence>
<evidence type="ECO:0000313" key="3">
    <source>
        <dbReference type="Proteomes" id="UP000271087"/>
    </source>
</evidence>
<evidence type="ECO:0000313" key="2">
    <source>
        <dbReference type="EMBL" id="VDK75205.1"/>
    </source>
</evidence>
<sequence>MTLLPLIFLAPMIIRDFLERKQQKMFQFLLEFRPKNFVFSQSSVSENGQFKKEKQLSQSVNRSRKEIRAILSARNHLSPIELLSMLCTSSTQQSSFCTARRNGEQIMRSYQKSDKIDRKNISEMSLSSISSSESAKTAKKQNTVTVKFETSPPSRHINSKKITDLKASSSLSSIAESFTGP</sequence>